<comment type="caution">
    <text evidence="2">The sequence shown here is derived from an EMBL/GenBank/DDBJ whole genome shotgun (WGS) entry which is preliminary data.</text>
</comment>
<evidence type="ECO:0000313" key="3">
    <source>
        <dbReference type="Proteomes" id="UP000176998"/>
    </source>
</evidence>
<feature type="region of interest" description="Disordered" evidence="1">
    <location>
        <begin position="151"/>
        <end position="171"/>
    </location>
</feature>
<proteinExistence type="predicted"/>
<evidence type="ECO:0000256" key="1">
    <source>
        <dbReference type="SAM" id="MobiDB-lite"/>
    </source>
</evidence>
<dbReference type="OrthoDB" id="5343383at2759"/>
<sequence>MGKADEVIELLRHIPHFVPDPRDLPNILDCTTPIVYLDSAFRSHLLERTPPDLQEDASGSSPRHMLTLADGQRAVIIDTKRDVVILWKYDTKFPAYMDCDDKAVYDESVPDLEKVGMGGLWKLKEDGKPDQEHLIRMRIVKDAGWPGINYEGTGWDKEKAETETEEYEDDE</sequence>
<dbReference type="AlphaFoldDB" id="A0A1G4BCZ7"/>
<dbReference type="EMBL" id="MJBS01000038">
    <property type="protein sequence ID" value="OHE99261.1"/>
    <property type="molecule type" value="Genomic_DNA"/>
</dbReference>
<gene>
    <name evidence="2" type="ORF">CORC01_05542</name>
</gene>
<accession>A0A1G4BCZ7</accession>
<reference evidence="2 3" key="1">
    <citation type="submission" date="2016-09" db="EMBL/GenBank/DDBJ databases">
        <authorList>
            <person name="Capua I."/>
            <person name="De Benedictis P."/>
            <person name="Joannis T."/>
            <person name="Lombin L.H."/>
            <person name="Cattoli G."/>
        </authorList>
    </citation>
    <scope>NUCLEOTIDE SEQUENCE [LARGE SCALE GENOMIC DNA]</scope>
    <source>
        <strain evidence="2 3">IMI 309357</strain>
    </source>
</reference>
<keyword evidence="3" id="KW-1185">Reference proteome</keyword>
<name>A0A1G4BCZ7_9PEZI</name>
<dbReference type="GeneID" id="34558695"/>
<dbReference type="STRING" id="1209926.A0A1G4BCZ7"/>
<evidence type="ECO:0000313" key="2">
    <source>
        <dbReference type="EMBL" id="OHE99261.1"/>
    </source>
</evidence>
<dbReference type="Proteomes" id="UP000176998">
    <property type="component" value="Unassembled WGS sequence"/>
</dbReference>
<dbReference type="RefSeq" id="XP_022476410.1">
    <property type="nucleotide sequence ID" value="XM_022617185.1"/>
</dbReference>
<protein>
    <submittedName>
        <fullName evidence="2">Uncharacterized protein</fullName>
    </submittedName>
</protein>
<organism evidence="2 3">
    <name type="scientific">Colletotrichum orchidophilum</name>
    <dbReference type="NCBI Taxonomy" id="1209926"/>
    <lineage>
        <taxon>Eukaryota</taxon>
        <taxon>Fungi</taxon>
        <taxon>Dikarya</taxon>
        <taxon>Ascomycota</taxon>
        <taxon>Pezizomycotina</taxon>
        <taxon>Sordariomycetes</taxon>
        <taxon>Hypocreomycetidae</taxon>
        <taxon>Glomerellales</taxon>
        <taxon>Glomerellaceae</taxon>
        <taxon>Colletotrichum</taxon>
    </lineage>
</organism>